<proteinExistence type="predicted"/>
<reference evidence="1" key="1">
    <citation type="submission" date="2014-11" db="EMBL/GenBank/DDBJ databases">
        <authorList>
            <person name="Amaro Gonzalez C."/>
        </authorList>
    </citation>
    <scope>NUCLEOTIDE SEQUENCE</scope>
</reference>
<accession>A0A0E9PUS4</accession>
<reference evidence="1" key="2">
    <citation type="journal article" date="2015" name="Fish Shellfish Immunol.">
        <title>Early steps in the European eel (Anguilla anguilla)-Vibrio vulnificus interaction in the gills: Role of the RtxA13 toxin.</title>
        <authorList>
            <person name="Callol A."/>
            <person name="Pajuelo D."/>
            <person name="Ebbesson L."/>
            <person name="Teles M."/>
            <person name="MacKenzie S."/>
            <person name="Amaro C."/>
        </authorList>
    </citation>
    <scope>NUCLEOTIDE SEQUENCE</scope>
</reference>
<name>A0A0E9PUS4_ANGAN</name>
<dbReference type="AlphaFoldDB" id="A0A0E9PUS4"/>
<dbReference type="EMBL" id="GBXM01100211">
    <property type="protein sequence ID" value="JAH08366.1"/>
    <property type="molecule type" value="Transcribed_RNA"/>
</dbReference>
<evidence type="ECO:0000313" key="1">
    <source>
        <dbReference type="EMBL" id="JAH08366.1"/>
    </source>
</evidence>
<sequence>MWPFLAEHIKGSLTPQFNYGVAQSYNFD</sequence>
<organism evidence="1">
    <name type="scientific">Anguilla anguilla</name>
    <name type="common">European freshwater eel</name>
    <name type="synonym">Muraena anguilla</name>
    <dbReference type="NCBI Taxonomy" id="7936"/>
    <lineage>
        <taxon>Eukaryota</taxon>
        <taxon>Metazoa</taxon>
        <taxon>Chordata</taxon>
        <taxon>Craniata</taxon>
        <taxon>Vertebrata</taxon>
        <taxon>Euteleostomi</taxon>
        <taxon>Actinopterygii</taxon>
        <taxon>Neopterygii</taxon>
        <taxon>Teleostei</taxon>
        <taxon>Anguilliformes</taxon>
        <taxon>Anguillidae</taxon>
        <taxon>Anguilla</taxon>
    </lineage>
</organism>
<protein>
    <submittedName>
        <fullName evidence="1">Uncharacterized protein</fullName>
    </submittedName>
</protein>